<keyword evidence="4" id="KW-0408">Iron</keyword>
<dbReference type="PANTHER" id="PTHR21266">
    <property type="entry name" value="IRON-SULFUR DOMAIN CONTAINING PROTEIN"/>
    <property type="match status" value="1"/>
</dbReference>
<reference evidence="7 8" key="1">
    <citation type="submission" date="2016-10" db="EMBL/GenBank/DDBJ databases">
        <authorList>
            <person name="Varghese N."/>
            <person name="Submissions S."/>
        </authorList>
    </citation>
    <scope>NUCLEOTIDE SEQUENCE [LARGE SCALE GENOMIC DNA]</scope>
    <source>
        <strain evidence="8">YIM D21,KCTC 23444,ACCC 10710</strain>
    </source>
</reference>
<dbReference type="Pfam" id="PF00355">
    <property type="entry name" value="Rieske"/>
    <property type="match status" value="1"/>
</dbReference>
<keyword evidence="5" id="KW-0411">Iron-sulfur</keyword>
<dbReference type="SUPFAM" id="SSF50022">
    <property type="entry name" value="ISP domain"/>
    <property type="match status" value="1"/>
</dbReference>
<dbReference type="Gene3D" id="2.102.10.10">
    <property type="entry name" value="Rieske [2Fe-2S] iron-sulphur domain"/>
    <property type="match status" value="1"/>
</dbReference>
<keyword evidence="2" id="KW-0479">Metal-binding</keyword>
<evidence type="ECO:0000313" key="8">
    <source>
        <dbReference type="Proteomes" id="UP000325289"/>
    </source>
</evidence>
<keyword evidence="8" id="KW-1185">Reference proteome</keyword>
<organism evidence="7 8">
    <name type="scientific">Roseivivax sediminis</name>
    <dbReference type="NCBI Taxonomy" id="936889"/>
    <lineage>
        <taxon>Bacteria</taxon>
        <taxon>Pseudomonadati</taxon>
        <taxon>Pseudomonadota</taxon>
        <taxon>Alphaproteobacteria</taxon>
        <taxon>Rhodobacterales</taxon>
        <taxon>Roseobacteraceae</taxon>
        <taxon>Roseivivax</taxon>
    </lineage>
</organism>
<dbReference type="AlphaFoldDB" id="A0A1I2DS46"/>
<dbReference type="Proteomes" id="UP000325289">
    <property type="component" value="Unassembled WGS sequence"/>
</dbReference>
<dbReference type="PROSITE" id="PS51296">
    <property type="entry name" value="RIESKE"/>
    <property type="match status" value="1"/>
</dbReference>
<dbReference type="InterPro" id="IPR044043">
    <property type="entry name" value="VanA_C_cat"/>
</dbReference>
<dbReference type="GO" id="GO:0046872">
    <property type="term" value="F:metal ion binding"/>
    <property type="evidence" value="ECO:0007669"/>
    <property type="project" value="UniProtKB-KW"/>
</dbReference>
<keyword evidence="7" id="KW-0503">Monooxygenase</keyword>
<dbReference type="GO" id="GO:0051537">
    <property type="term" value="F:2 iron, 2 sulfur cluster binding"/>
    <property type="evidence" value="ECO:0007669"/>
    <property type="project" value="UniProtKB-KW"/>
</dbReference>
<dbReference type="InterPro" id="IPR050584">
    <property type="entry name" value="Cholesterol_7-desaturase"/>
</dbReference>
<keyword evidence="3" id="KW-0560">Oxidoreductase</keyword>
<proteinExistence type="predicted"/>
<accession>A0A1I2DS46</accession>
<name>A0A1I2DS46_9RHOB</name>
<dbReference type="SUPFAM" id="SSF55961">
    <property type="entry name" value="Bet v1-like"/>
    <property type="match status" value="1"/>
</dbReference>
<dbReference type="GO" id="GO:0008168">
    <property type="term" value="F:methyltransferase activity"/>
    <property type="evidence" value="ECO:0007669"/>
    <property type="project" value="UniProtKB-KW"/>
</dbReference>
<dbReference type="Pfam" id="PF19112">
    <property type="entry name" value="VanA_C"/>
    <property type="match status" value="1"/>
</dbReference>
<keyword evidence="1" id="KW-0001">2Fe-2S</keyword>
<evidence type="ECO:0000313" key="7">
    <source>
        <dbReference type="EMBL" id="SFE83133.1"/>
    </source>
</evidence>
<evidence type="ECO:0000259" key="6">
    <source>
        <dbReference type="PROSITE" id="PS51296"/>
    </source>
</evidence>
<protein>
    <submittedName>
        <fullName evidence="7">Vanillate O-demethylase monooxygenase subunit</fullName>
    </submittedName>
</protein>
<dbReference type="GO" id="GO:0004497">
    <property type="term" value="F:monooxygenase activity"/>
    <property type="evidence" value="ECO:0007669"/>
    <property type="project" value="UniProtKB-KW"/>
</dbReference>
<keyword evidence="7" id="KW-0808">Transferase</keyword>
<gene>
    <name evidence="7" type="ORF">SAMN04515678_11819</name>
</gene>
<dbReference type="GO" id="GO:0032259">
    <property type="term" value="P:methylation"/>
    <property type="evidence" value="ECO:0007669"/>
    <property type="project" value="UniProtKB-KW"/>
</dbReference>
<dbReference type="CDD" id="cd08878">
    <property type="entry name" value="RHO_alpha_C_DMO-like"/>
    <property type="match status" value="1"/>
</dbReference>
<evidence type="ECO:0000256" key="2">
    <source>
        <dbReference type="ARBA" id="ARBA00022723"/>
    </source>
</evidence>
<evidence type="ECO:0000256" key="3">
    <source>
        <dbReference type="ARBA" id="ARBA00023002"/>
    </source>
</evidence>
<sequence length="376" mass="42332">MGLPKEAVKGRPDPSQEGERTMPFVRNAWYVAGWSRDFAEALTPLTICDRRMVMFRASDGRVAALEDRCPHRLLPLSKGKRIGDTVQCGYHGMTFDTGGKCVRVPGQDNLPASAYVDTFPVHEAHGIVWVWPGEADKADPASVFDMPELSDPAWHLHHGDKLHIRANYLNVAENLVDPAHVSFVHPTTLGNAASENVPVHVRTAGEAIVAWRWIRNSEPIGFFQKFGGFEGNVDRWHYYYLHLPSTAVIDFGSVDTGLNCPEDERDRGVRIFALHFVTPVTEGYTIDHWLHLRNTALGDDAASDQMDAMFRTAFDEDKEVLEAIHEEECRPQRRKPIRIAIDKGPNVYRKRIRELIEAEATEDLGAPEAPVYVHHD</sequence>
<dbReference type="InterPro" id="IPR036922">
    <property type="entry name" value="Rieske_2Fe-2S_sf"/>
</dbReference>
<dbReference type="EMBL" id="FOMS01000018">
    <property type="protein sequence ID" value="SFE83133.1"/>
    <property type="molecule type" value="Genomic_DNA"/>
</dbReference>
<feature type="domain" description="Rieske" evidence="6">
    <location>
        <begin position="29"/>
        <end position="130"/>
    </location>
</feature>
<evidence type="ECO:0000256" key="5">
    <source>
        <dbReference type="ARBA" id="ARBA00023014"/>
    </source>
</evidence>
<dbReference type="PANTHER" id="PTHR21266:SF60">
    <property type="entry name" value="3-KETOSTEROID-9-ALPHA-MONOOXYGENASE, OXYGENASE COMPONENT"/>
    <property type="match status" value="1"/>
</dbReference>
<dbReference type="Gene3D" id="3.90.380.10">
    <property type="entry name" value="Naphthalene 1,2-dioxygenase Alpha Subunit, Chain A, domain 1"/>
    <property type="match status" value="1"/>
</dbReference>
<evidence type="ECO:0000256" key="1">
    <source>
        <dbReference type="ARBA" id="ARBA00022714"/>
    </source>
</evidence>
<evidence type="ECO:0000256" key="4">
    <source>
        <dbReference type="ARBA" id="ARBA00023004"/>
    </source>
</evidence>
<dbReference type="InterPro" id="IPR017941">
    <property type="entry name" value="Rieske_2Fe-2S"/>
</dbReference>
<keyword evidence="7" id="KW-0489">Methyltransferase</keyword>